<proteinExistence type="predicted"/>
<evidence type="ECO:0000313" key="5">
    <source>
        <dbReference type="Proteomes" id="UP000008021"/>
    </source>
</evidence>
<evidence type="ECO:0008006" key="6">
    <source>
        <dbReference type="Google" id="ProtNLM"/>
    </source>
</evidence>
<dbReference type="PANTHER" id="PTHR23155">
    <property type="entry name" value="DISEASE RESISTANCE PROTEIN RP"/>
    <property type="match status" value="1"/>
</dbReference>
<keyword evidence="5" id="KW-1185">Reference proteome</keyword>
<dbReference type="Proteomes" id="UP000008021">
    <property type="component" value="Chromosome 12"/>
</dbReference>
<dbReference type="GO" id="GO:0098542">
    <property type="term" value="P:defense response to other organism"/>
    <property type="evidence" value="ECO:0007669"/>
    <property type="project" value="TreeGrafter"/>
</dbReference>
<dbReference type="PANTHER" id="PTHR23155:SF988">
    <property type="entry name" value="OS06G0707733 PROTEIN"/>
    <property type="match status" value="1"/>
</dbReference>
<reference evidence="4" key="2">
    <citation type="submission" date="2018-05" db="EMBL/GenBank/DDBJ databases">
        <title>OmerRS3 (Oryza meridionalis Reference Sequence Version 3).</title>
        <authorList>
            <person name="Zhang J."/>
            <person name="Kudrna D."/>
            <person name="Lee S."/>
            <person name="Talag J."/>
            <person name="Welchert J."/>
            <person name="Wing R.A."/>
        </authorList>
    </citation>
    <scope>NUCLEOTIDE SEQUENCE [LARGE SCALE GENOMIC DNA]</scope>
    <source>
        <strain evidence="4">cv. OR44</strain>
    </source>
</reference>
<dbReference type="AlphaFoldDB" id="A0A0E0FBV1"/>
<dbReference type="InterPro" id="IPR044974">
    <property type="entry name" value="Disease_R_plants"/>
</dbReference>
<sequence>MDLLNIGKEIIRKLKCSPLAAKTVGRLLRKDLTQEHWRRVLYNEEWGYQTGDNDIMPALKISFDYLPFHLKKCFSYCALFPEDHLFGSHQLIHLWLALGILHNRDKNMRIQEMGLYYINELVNNGFFQKYNETETQLDYPLLFQKETTYPCYVMHDLFHELARNISSYECISVDYSSSRPMYFPQSIRHLSIVTRQEKDTEAECNDNFKEQMYKLKERIDIGNLRTLMLFGEYNTTFATIFQETFKEINGLRVLSLYAASQDFLPHNFSKLIHLRYLRIQSHSDDSILLPNTLSRFCHLKVLDLEQWEGNSSLPTDMSRLRNLCFFHAGKELHFNIPNVGKLMFLQELKKFHVKKESTGFGLQELAGLKELGGSLTLQNLENVKTKREADEAKLMLKKNITELKLIWDSNRPQKEPAIEADILESLQPHPNIKHLCIKNNGSRDCPTWLRSNICIQMLQSLHLQGISWTRLPPFGQIPHLKKLKLENIACMDQFGEAEFSHLSNQSFRNLKVIVFHSMPEFKKWSSGDYCNLFNGLEALEISKCPKLNELPFTTSLDSTTQDSQSMFWFQNLHKLVIDDCPQLLPLAPLPHTAALEHVQFRTDDSDVLYTNGGLTVSGETRSWEVRSSAQQQKVHYHEYCPMSVKDLQKLIPLKILRVVHCGKVLIKEMVVGFTSISVECLDLTKCCISGKELSVMLNYLPNVSHLFIDQCPNITRMSSKQSEDDKAEDDEGLLQLLPKLSKLLSNISIEYCENLTLCAHHGGIQEFVPLQSLTMSVCEVLFPCWPIDGDIFNPFPSTLKQLYLRQISSMESMAPLSSLTSLTHLEIVDCENVKMDGFDPLILQNLKKLVVYNRDDQYSIAANIMSRATNMILEKTRLMLTNTFKLEELVVDSISAVLLAPLCIHLSDSLHMLSLSYDHGRRQIESFTQEQEQAFLKLTSLRQLHFVSCKGIHSLPVGLQCLPSLEMLKLQHCTRLQELTIENLPSSLQQLVVYDYRRTMKEQLKRLREKFPELVIEYRETPPTPKFQLIQFGTRAMAANGGWIQGYLAKWRSDGTAA</sequence>
<feature type="domain" description="Disease resistance protein winged helix" evidence="2">
    <location>
        <begin position="79"/>
        <end position="162"/>
    </location>
</feature>
<dbReference type="InterPro" id="IPR032675">
    <property type="entry name" value="LRR_dom_sf"/>
</dbReference>
<reference evidence="4" key="1">
    <citation type="submission" date="2015-04" db="UniProtKB">
        <authorList>
            <consortium name="EnsemblPlants"/>
        </authorList>
    </citation>
    <scope>IDENTIFICATION</scope>
</reference>
<dbReference type="InterPro" id="IPR058922">
    <property type="entry name" value="WHD_DRP"/>
</dbReference>
<dbReference type="EnsemblPlants" id="OMERI12G07560.4">
    <property type="protein sequence ID" value="OMERI12G07560.4"/>
    <property type="gene ID" value="OMERI12G07560"/>
</dbReference>
<accession>A0A0E0FBV1</accession>
<dbReference type="SUPFAM" id="SSF52058">
    <property type="entry name" value="L domain-like"/>
    <property type="match status" value="2"/>
</dbReference>
<evidence type="ECO:0000313" key="4">
    <source>
        <dbReference type="EnsemblPlants" id="OMERI12G07560.4"/>
    </source>
</evidence>
<dbReference type="Gramene" id="OMERI12G07560.4">
    <property type="protein sequence ID" value="OMERI12G07560.4"/>
    <property type="gene ID" value="OMERI12G07560"/>
</dbReference>
<dbReference type="InterPro" id="IPR027417">
    <property type="entry name" value="P-loop_NTPase"/>
</dbReference>
<dbReference type="SUPFAM" id="SSF52540">
    <property type="entry name" value="P-loop containing nucleoside triphosphate hydrolases"/>
    <property type="match status" value="1"/>
</dbReference>
<dbReference type="InterPro" id="IPR056789">
    <property type="entry name" value="LRR_R13L1-DRL21"/>
</dbReference>
<dbReference type="Gene3D" id="1.10.8.430">
    <property type="entry name" value="Helical domain of apoptotic protease-activating factors"/>
    <property type="match status" value="1"/>
</dbReference>
<evidence type="ECO:0000256" key="1">
    <source>
        <dbReference type="ARBA" id="ARBA00022821"/>
    </source>
</evidence>
<dbReference type="Pfam" id="PF23559">
    <property type="entry name" value="WHD_DRP"/>
    <property type="match status" value="1"/>
</dbReference>
<evidence type="ECO:0000259" key="3">
    <source>
        <dbReference type="Pfam" id="PF25019"/>
    </source>
</evidence>
<dbReference type="HOGENOM" id="CLU_000837_8_4_1"/>
<dbReference type="Gene3D" id="1.10.10.10">
    <property type="entry name" value="Winged helix-like DNA-binding domain superfamily/Winged helix DNA-binding domain"/>
    <property type="match status" value="1"/>
</dbReference>
<dbReference type="InterPro" id="IPR042197">
    <property type="entry name" value="Apaf_helical"/>
</dbReference>
<organism evidence="4">
    <name type="scientific">Oryza meridionalis</name>
    <dbReference type="NCBI Taxonomy" id="40149"/>
    <lineage>
        <taxon>Eukaryota</taxon>
        <taxon>Viridiplantae</taxon>
        <taxon>Streptophyta</taxon>
        <taxon>Embryophyta</taxon>
        <taxon>Tracheophyta</taxon>
        <taxon>Spermatophyta</taxon>
        <taxon>Magnoliopsida</taxon>
        <taxon>Liliopsida</taxon>
        <taxon>Poales</taxon>
        <taxon>Poaceae</taxon>
        <taxon>BOP clade</taxon>
        <taxon>Oryzoideae</taxon>
        <taxon>Oryzeae</taxon>
        <taxon>Oryzinae</taxon>
        <taxon>Oryza</taxon>
    </lineage>
</organism>
<dbReference type="Gene3D" id="3.80.10.10">
    <property type="entry name" value="Ribonuclease Inhibitor"/>
    <property type="match status" value="3"/>
</dbReference>
<keyword evidence="1" id="KW-0611">Plant defense</keyword>
<name>A0A0E0FBV1_9ORYZ</name>
<dbReference type="Pfam" id="PF25019">
    <property type="entry name" value="LRR_R13L1-DRL21"/>
    <property type="match status" value="1"/>
</dbReference>
<dbReference type="InterPro" id="IPR036388">
    <property type="entry name" value="WH-like_DNA-bd_sf"/>
</dbReference>
<protein>
    <recommendedName>
        <fullName evidence="6">NB-ARC domain-containing protein</fullName>
    </recommendedName>
</protein>
<evidence type="ECO:0000259" key="2">
    <source>
        <dbReference type="Pfam" id="PF23559"/>
    </source>
</evidence>
<feature type="domain" description="R13L1/DRL21-like LRR repeat region" evidence="3">
    <location>
        <begin position="362"/>
        <end position="487"/>
    </location>
</feature>